<organism evidence="1 2">
    <name type="scientific">Volvox reticuliferus</name>
    <dbReference type="NCBI Taxonomy" id="1737510"/>
    <lineage>
        <taxon>Eukaryota</taxon>
        <taxon>Viridiplantae</taxon>
        <taxon>Chlorophyta</taxon>
        <taxon>core chlorophytes</taxon>
        <taxon>Chlorophyceae</taxon>
        <taxon>CS clade</taxon>
        <taxon>Chlamydomonadales</taxon>
        <taxon>Volvocaceae</taxon>
        <taxon>Volvox</taxon>
    </lineage>
</organism>
<evidence type="ECO:0000313" key="1">
    <source>
        <dbReference type="EMBL" id="GIL94660.1"/>
    </source>
</evidence>
<protein>
    <submittedName>
        <fullName evidence="1">Uncharacterized protein</fullName>
    </submittedName>
</protein>
<evidence type="ECO:0000313" key="2">
    <source>
        <dbReference type="Proteomes" id="UP000722791"/>
    </source>
</evidence>
<accession>A0A8J4D7X9</accession>
<sequence length="104" mass="11411">MSGMDRTFWDNSGQHLNRNFRYVRLPLAICRIMLRILTHTFVSREVLALLYSMPATLKGTSRSRSCQSDPAAASNPYVATNAATQPYSVVGSPTAEMTGPTSKA</sequence>
<dbReference type="Proteomes" id="UP000722791">
    <property type="component" value="Unassembled WGS sequence"/>
</dbReference>
<dbReference type="AlphaFoldDB" id="A0A8J4D7X9"/>
<proteinExistence type="predicted"/>
<comment type="caution">
    <text evidence="1">The sequence shown here is derived from an EMBL/GenBank/DDBJ whole genome shotgun (WGS) entry which is preliminary data.</text>
</comment>
<dbReference type="EMBL" id="BNCQ01000001">
    <property type="protein sequence ID" value="GIL94660.1"/>
    <property type="molecule type" value="Genomic_DNA"/>
</dbReference>
<reference evidence="1" key="1">
    <citation type="journal article" date="2021" name="Proc. Natl. Acad. Sci. U.S.A.">
        <title>Three genomes in the algal genus Volvox reveal the fate of a haploid sex-determining region after a transition to homothallism.</title>
        <authorList>
            <person name="Yamamoto K."/>
            <person name="Hamaji T."/>
            <person name="Kawai-Toyooka H."/>
            <person name="Matsuzaki R."/>
            <person name="Takahashi F."/>
            <person name="Nishimura Y."/>
            <person name="Kawachi M."/>
            <person name="Noguchi H."/>
            <person name="Minakuchi Y."/>
            <person name="Umen J.G."/>
            <person name="Toyoda A."/>
            <person name="Nozaki H."/>
        </authorList>
    </citation>
    <scope>NUCLEOTIDE SEQUENCE</scope>
    <source>
        <strain evidence="1">NIES-3785</strain>
    </source>
</reference>
<name>A0A8J4D7X9_9CHLO</name>
<gene>
    <name evidence="1" type="ORF">Vretimale_887</name>
</gene>